<feature type="region of interest" description="Disordered" evidence="1">
    <location>
        <begin position="121"/>
        <end position="176"/>
    </location>
</feature>
<comment type="caution">
    <text evidence="2">The sequence shown here is derived from an EMBL/GenBank/DDBJ whole genome shotgun (WGS) entry which is preliminary data.</text>
</comment>
<dbReference type="AlphaFoldDB" id="A0A699H643"/>
<name>A0A699H643_TANCI</name>
<protein>
    <submittedName>
        <fullName evidence="2">Uncharacterized protein</fullName>
    </submittedName>
</protein>
<evidence type="ECO:0000256" key="1">
    <source>
        <dbReference type="SAM" id="MobiDB-lite"/>
    </source>
</evidence>
<dbReference type="EMBL" id="BKCJ010092272">
    <property type="protein sequence ID" value="GEX15213.1"/>
    <property type="molecule type" value="Genomic_DNA"/>
</dbReference>
<proteinExistence type="predicted"/>
<gene>
    <name evidence="2" type="ORF">Tci_287188</name>
</gene>
<accession>A0A699H643</accession>
<evidence type="ECO:0000313" key="2">
    <source>
        <dbReference type="EMBL" id="GEX15213.1"/>
    </source>
</evidence>
<reference evidence="2" key="1">
    <citation type="journal article" date="2019" name="Sci. Rep.">
        <title>Draft genome of Tanacetum cinerariifolium, the natural source of mosquito coil.</title>
        <authorList>
            <person name="Yamashiro T."/>
            <person name="Shiraishi A."/>
            <person name="Satake H."/>
            <person name="Nakayama K."/>
        </authorList>
    </citation>
    <scope>NUCLEOTIDE SEQUENCE</scope>
</reference>
<feature type="non-terminal residue" evidence="2">
    <location>
        <position position="176"/>
    </location>
</feature>
<organism evidence="2">
    <name type="scientific">Tanacetum cinerariifolium</name>
    <name type="common">Dalmatian daisy</name>
    <name type="synonym">Chrysanthemum cinerariifolium</name>
    <dbReference type="NCBI Taxonomy" id="118510"/>
    <lineage>
        <taxon>Eukaryota</taxon>
        <taxon>Viridiplantae</taxon>
        <taxon>Streptophyta</taxon>
        <taxon>Embryophyta</taxon>
        <taxon>Tracheophyta</taxon>
        <taxon>Spermatophyta</taxon>
        <taxon>Magnoliopsida</taxon>
        <taxon>eudicotyledons</taxon>
        <taxon>Gunneridae</taxon>
        <taxon>Pentapetalae</taxon>
        <taxon>asterids</taxon>
        <taxon>campanulids</taxon>
        <taxon>Asterales</taxon>
        <taxon>Asteraceae</taxon>
        <taxon>Asteroideae</taxon>
        <taxon>Anthemideae</taxon>
        <taxon>Anthemidinae</taxon>
        <taxon>Tanacetum</taxon>
    </lineage>
</organism>
<sequence length="176" mass="19785">MGLCAKESLCTREGHVLRQQRFIQLDLQSVLLPELWSTPLPQAIDGNRLHYPNSLLVYSVLHHPISFQICESQIQDIKRTFSAVISVHQCDFRFLVLVVGVPIEVASQGELKSITTQSGLVLDGPTVPTPPPFINPEENERVEETLTDSDLSEYTIKVPPPPVKKYKPPSQRDYVV</sequence>